<name>A0A0D0CQH1_9AGAR</name>
<dbReference type="Proteomes" id="UP000053593">
    <property type="component" value="Unassembled WGS sequence"/>
</dbReference>
<dbReference type="InterPro" id="IPR005599">
    <property type="entry name" value="GPI_mannosylTrfase"/>
</dbReference>
<sequence length="431" mass="47163">MYGVANLDKYDHFTFPGAVPRTFIGSTLLARISIPVIQVANSFGFVASKFNLQIISSPPSIINAQSCWNLSHQTSGLASLWASHWITIHSHHHITISQFHVPFWMGRTLPNMFAMIPVNISSALLFSRPPSTPKPSSANVYAAIALLTFSAVVFRAQSGPGTGLSSIALTTAVDSYFWKTAVWPEFSGIYFNIVEGKGSEWGTSPPWTYFVSFLLKFLLTTFPLSILGFVMDKHIQEALLPHIAFIGIISLLAHKEWRFIVYVIPVFNIAAARAGRWMRAFFSSISAIDSRSLQGVPTKSSLIGHLLFLGFRSSLLLNLAGMAMLTMSSMANYPSYSSGEALKRFNDAYPPPVPNGKAYHVHISNLAAQTGTSLFLQVHAPPFPSTSLFSSANVSDHVHISNFAAQTGASLFLQIHVPLFDLHTSSAVEPK</sequence>
<evidence type="ECO:0000256" key="9">
    <source>
        <dbReference type="ARBA" id="ARBA00023136"/>
    </source>
</evidence>
<dbReference type="HOGENOM" id="CLU_008917_4_2_1"/>
<comment type="subcellular location">
    <subcellularLocation>
        <location evidence="1 12">Endoplasmic reticulum membrane</location>
        <topology evidence="1 12">Multi-pass membrane protein</topology>
    </subcellularLocation>
</comment>
<dbReference type="OrthoDB" id="19039at2759"/>
<evidence type="ECO:0000256" key="12">
    <source>
        <dbReference type="RuleBase" id="RU363075"/>
    </source>
</evidence>
<keyword evidence="9" id="KW-0472">Membrane</keyword>
<keyword evidence="4 12" id="KW-0328">Glycosyltransferase</keyword>
<evidence type="ECO:0000313" key="14">
    <source>
        <dbReference type="Proteomes" id="UP000053593"/>
    </source>
</evidence>
<dbReference type="UniPathway" id="UPA00378"/>
<comment type="function">
    <text evidence="10">Mannosyltransferase that operates in the biosynthetic pathway of dolichol-linked oligosaccharides, the glycan precursors employed in protein asparagine (N)-glycosylation. The assembly of dolichol-linked oligosaccharides begins on the cytosolic side of the endoplasmic reticulum membrane and finishes in its lumen. The sequential addition of sugars to dolichol pyrophosphate produces dolichol-linked oligosaccharides containing fourteen sugars, including two GlcNAcs, nine mannoses and three glucoses. Once assembled, the oligosaccharide is transferred from the lipid to nascent proteins by oligosaccharyltransferases. In the lumen of the endoplasmic reticulum, adds the eighth mannose residue in an alpha-1,6 linkage onto Man(7)GlcNAc(2)-PP-dolichol to produce Man(8)GlcNAc(2)-PP-dolichol.</text>
</comment>
<evidence type="ECO:0000256" key="7">
    <source>
        <dbReference type="ARBA" id="ARBA00022824"/>
    </source>
</evidence>
<keyword evidence="14" id="KW-1185">Reference proteome</keyword>
<dbReference type="AlphaFoldDB" id="A0A0D0CQH1"/>
<dbReference type="GO" id="GO:0006487">
    <property type="term" value="P:protein N-linked glycosylation"/>
    <property type="evidence" value="ECO:0007669"/>
    <property type="project" value="TreeGrafter"/>
</dbReference>
<evidence type="ECO:0000256" key="10">
    <source>
        <dbReference type="ARBA" id="ARBA00044721"/>
    </source>
</evidence>
<dbReference type="PANTHER" id="PTHR22760:SF1">
    <property type="entry name" value="DOL-P-MAN:MAN(7)GLCNAC(2)-PP-DOL ALPHA-1,6-MANNOSYLTRANSFERASE"/>
    <property type="match status" value="1"/>
</dbReference>
<dbReference type="Pfam" id="PF03901">
    <property type="entry name" value="Glyco_transf_22"/>
    <property type="match status" value="1"/>
</dbReference>
<keyword evidence="6" id="KW-0812">Transmembrane</keyword>
<protein>
    <recommendedName>
        <fullName evidence="12">Mannosyltransferase</fullName>
        <ecNumber evidence="12">2.4.1.-</ecNumber>
    </recommendedName>
</protein>
<dbReference type="GO" id="GO:0005789">
    <property type="term" value="C:endoplasmic reticulum membrane"/>
    <property type="evidence" value="ECO:0007669"/>
    <property type="project" value="UniProtKB-SubCell"/>
</dbReference>
<accession>A0A0D0CQH1</accession>
<proteinExistence type="inferred from homology"/>
<reference evidence="13 14" key="1">
    <citation type="submission" date="2014-04" db="EMBL/GenBank/DDBJ databases">
        <title>Evolutionary Origins and Diversification of the Mycorrhizal Mutualists.</title>
        <authorList>
            <consortium name="DOE Joint Genome Institute"/>
            <consortium name="Mycorrhizal Genomics Consortium"/>
            <person name="Kohler A."/>
            <person name="Kuo A."/>
            <person name="Nagy L.G."/>
            <person name="Floudas D."/>
            <person name="Copeland A."/>
            <person name="Barry K.W."/>
            <person name="Cichocki N."/>
            <person name="Veneault-Fourrey C."/>
            <person name="LaButti K."/>
            <person name="Lindquist E.A."/>
            <person name="Lipzen A."/>
            <person name="Lundell T."/>
            <person name="Morin E."/>
            <person name="Murat C."/>
            <person name="Riley R."/>
            <person name="Ohm R."/>
            <person name="Sun H."/>
            <person name="Tunlid A."/>
            <person name="Henrissat B."/>
            <person name="Grigoriev I.V."/>
            <person name="Hibbett D.S."/>
            <person name="Martin F."/>
        </authorList>
    </citation>
    <scope>NUCLEOTIDE SEQUENCE [LARGE SCALE GENOMIC DNA]</scope>
    <source>
        <strain evidence="13 14">FD-317 M1</strain>
    </source>
</reference>
<evidence type="ECO:0000256" key="3">
    <source>
        <dbReference type="ARBA" id="ARBA00007063"/>
    </source>
</evidence>
<dbReference type="EMBL" id="KN834772">
    <property type="protein sequence ID" value="KIK61287.1"/>
    <property type="molecule type" value="Genomic_DNA"/>
</dbReference>
<comment type="pathway">
    <text evidence="2">Protein modification; protein glycosylation.</text>
</comment>
<evidence type="ECO:0000256" key="8">
    <source>
        <dbReference type="ARBA" id="ARBA00022989"/>
    </source>
</evidence>
<evidence type="ECO:0000256" key="4">
    <source>
        <dbReference type="ARBA" id="ARBA00022676"/>
    </source>
</evidence>
<evidence type="ECO:0000256" key="2">
    <source>
        <dbReference type="ARBA" id="ARBA00004922"/>
    </source>
</evidence>
<dbReference type="GO" id="GO:0052917">
    <property type="term" value="F:dol-P-Man:Man(7)GlcNAc(2)-PP-Dol alpha-1,6-mannosyltransferase activity"/>
    <property type="evidence" value="ECO:0007669"/>
    <property type="project" value="UniProtKB-EC"/>
</dbReference>
<keyword evidence="5 13" id="KW-0808">Transferase</keyword>
<evidence type="ECO:0000256" key="5">
    <source>
        <dbReference type="ARBA" id="ARBA00022679"/>
    </source>
</evidence>
<evidence type="ECO:0000256" key="6">
    <source>
        <dbReference type="ARBA" id="ARBA00022692"/>
    </source>
</evidence>
<gene>
    <name evidence="13" type="ORF">GYMLUDRAFT_243919</name>
</gene>
<organism evidence="13 14">
    <name type="scientific">Collybiopsis luxurians FD-317 M1</name>
    <dbReference type="NCBI Taxonomy" id="944289"/>
    <lineage>
        <taxon>Eukaryota</taxon>
        <taxon>Fungi</taxon>
        <taxon>Dikarya</taxon>
        <taxon>Basidiomycota</taxon>
        <taxon>Agaricomycotina</taxon>
        <taxon>Agaricomycetes</taxon>
        <taxon>Agaricomycetidae</taxon>
        <taxon>Agaricales</taxon>
        <taxon>Marasmiineae</taxon>
        <taxon>Omphalotaceae</taxon>
        <taxon>Collybiopsis</taxon>
        <taxon>Collybiopsis luxurians</taxon>
    </lineage>
</organism>
<evidence type="ECO:0000256" key="11">
    <source>
        <dbReference type="ARBA" id="ARBA00048899"/>
    </source>
</evidence>
<evidence type="ECO:0000313" key="13">
    <source>
        <dbReference type="EMBL" id="KIK61287.1"/>
    </source>
</evidence>
<keyword evidence="8" id="KW-1133">Transmembrane helix</keyword>
<comment type="catalytic activity">
    <reaction evidence="11">
        <text>an alpha-D-Man-(1-&gt;2)-alpha-D-Man-(1-&gt;2)-alpha-D-Man-(1-&gt;3)-[alpha-D-Man-(1-&gt;2)-alpha-D-Man-(1-&gt;3)-alpha-D-Man-(1-&gt;6)]-beta-D-Man-(1-&gt;4)-beta-D-GlcNAc-(1-&gt;4)-alpha-D-GlcNAc-diphospho-di-trans,poly-cis-dolichol + a di-trans,poly-cis-dolichyl beta-D-mannosyl phosphate = an alpha-D-Man-(1-&gt;2)-alpha-D-Man-(1-&gt;2)-alpha-D-Man-(1-&gt;3)-[alpha-D-Man-(1-&gt;2)-alpha-D-Man-(1-&gt;3)-[alpha-D-Man-(1-&gt;6)]-alpha-D-Man-(1-&gt;6)]-beta-D-Man-(1-&gt;4)-beta-D-GlcNAc-(1-&gt;4)-alpha-D-GlcNAc-diphospho-di-trans,poly-cis-dolichol + a di-trans,poly-cis-dolichyl phosphate + H(+)</text>
        <dbReference type="Rhea" id="RHEA:29535"/>
        <dbReference type="Rhea" id="RHEA-COMP:19498"/>
        <dbReference type="Rhea" id="RHEA-COMP:19501"/>
        <dbReference type="Rhea" id="RHEA-COMP:19518"/>
        <dbReference type="Rhea" id="RHEA-COMP:19519"/>
        <dbReference type="ChEBI" id="CHEBI:15378"/>
        <dbReference type="ChEBI" id="CHEBI:57683"/>
        <dbReference type="ChEBI" id="CHEBI:58211"/>
        <dbReference type="ChEBI" id="CHEBI:132517"/>
        <dbReference type="ChEBI" id="CHEBI:132519"/>
        <dbReference type="EC" id="2.4.1.260"/>
    </reaction>
    <physiologicalReaction direction="left-to-right" evidence="11">
        <dbReference type="Rhea" id="RHEA:29536"/>
    </physiologicalReaction>
</comment>
<dbReference type="PANTHER" id="PTHR22760">
    <property type="entry name" value="GLYCOSYLTRANSFERASE"/>
    <property type="match status" value="1"/>
</dbReference>
<keyword evidence="7 12" id="KW-0256">Endoplasmic reticulum</keyword>
<dbReference type="EC" id="2.4.1.-" evidence="12"/>
<comment type="similarity">
    <text evidence="3 12">Belongs to the glycosyltransferase 22 family.</text>
</comment>
<evidence type="ECO:0000256" key="1">
    <source>
        <dbReference type="ARBA" id="ARBA00004477"/>
    </source>
</evidence>